<dbReference type="RefSeq" id="WP_136850516.1">
    <property type="nucleotide sequence ID" value="NZ_SWCI01000001.1"/>
</dbReference>
<proteinExistence type="predicted"/>
<dbReference type="AlphaFoldDB" id="A0A4U1BJ45"/>
<name>A0A4U1BJ45_9GAMM</name>
<evidence type="ECO:0008006" key="4">
    <source>
        <dbReference type="Google" id="ProtNLM"/>
    </source>
</evidence>
<keyword evidence="1" id="KW-1133">Transmembrane helix</keyword>
<dbReference type="OrthoDB" id="1347838at2"/>
<dbReference type="InterPro" id="IPR025982">
    <property type="entry name" value="SieB"/>
</dbReference>
<feature type="transmembrane region" description="Helical" evidence="1">
    <location>
        <begin position="52"/>
        <end position="73"/>
    </location>
</feature>
<sequence length="204" mass="23643">MPDWFDKLIAFIKLPLKYLWVAALFSGLTLFLPIEMVKELGLNILLDKYRPWLGALFIFSSALATIDTVQMVWCKIKSNRLEAEFNSKLIEQINDLDPHEKSVLREFYLQNRKTLQLPFDNATVSGMLNHGILEFAGNAGERSLAGMLMPIKINQTVRNKLTTKMLGLPESSNFSKSDEDWLKNNRPVFMNEIARHNEVFHRRW</sequence>
<comment type="caution">
    <text evidence="2">The sequence shown here is derived from an EMBL/GenBank/DDBJ whole genome shotgun (WGS) entry which is preliminary data.</text>
</comment>
<keyword evidence="1" id="KW-0812">Transmembrane</keyword>
<dbReference type="Proteomes" id="UP000305674">
    <property type="component" value="Unassembled WGS sequence"/>
</dbReference>
<feature type="transmembrane region" description="Helical" evidence="1">
    <location>
        <begin position="12"/>
        <end position="32"/>
    </location>
</feature>
<gene>
    <name evidence="2" type="ORF">FCL40_01145</name>
</gene>
<organism evidence="2 3">
    <name type="scientific">Ferrimonas sediminicola</name>
    <dbReference type="NCBI Taxonomy" id="2569538"/>
    <lineage>
        <taxon>Bacteria</taxon>
        <taxon>Pseudomonadati</taxon>
        <taxon>Pseudomonadota</taxon>
        <taxon>Gammaproteobacteria</taxon>
        <taxon>Alteromonadales</taxon>
        <taxon>Ferrimonadaceae</taxon>
        <taxon>Ferrimonas</taxon>
    </lineage>
</organism>
<evidence type="ECO:0000256" key="1">
    <source>
        <dbReference type="SAM" id="Phobius"/>
    </source>
</evidence>
<accession>A0A4U1BJ45</accession>
<reference evidence="2 3" key="1">
    <citation type="submission" date="2019-04" db="EMBL/GenBank/DDBJ databases">
        <authorList>
            <person name="Hwang J.C."/>
        </authorList>
    </citation>
    <scope>NUCLEOTIDE SEQUENCE [LARGE SCALE GENOMIC DNA]</scope>
    <source>
        <strain evidence="2 3">IMCC35001</strain>
    </source>
</reference>
<evidence type="ECO:0000313" key="3">
    <source>
        <dbReference type="Proteomes" id="UP000305674"/>
    </source>
</evidence>
<keyword evidence="1" id="KW-0472">Membrane</keyword>
<evidence type="ECO:0000313" key="2">
    <source>
        <dbReference type="EMBL" id="TKB51192.1"/>
    </source>
</evidence>
<dbReference type="Pfam" id="PF14163">
    <property type="entry name" value="SieB"/>
    <property type="match status" value="1"/>
</dbReference>
<dbReference type="EMBL" id="SWCI01000001">
    <property type="protein sequence ID" value="TKB51192.1"/>
    <property type="molecule type" value="Genomic_DNA"/>
</dbReference>
<protein>
    <recommendedName>
        <fullName evidence="4">Superinfection exclusion protein B</fullName>
    </recommendedName>
</protein>
<keyword evidence="3" id="KW-1185">Reference proteome</keyword>